<keyword evidence="1" id="KW-0808">Transferase</keyword>
<dbReference type="SUPFAM" id="SSF52467">
    <property type="entry name" value="DHS-like NAD/FAD-binding domain"/>
    <property type="match status" value="1"/>
</dbReference>
<dbReference type="InterPro" id="IPR026590">
    <property type="entry name" value="Ssirtuin_cat_dom"/>
</dbReference>
<dbReference type="AlphaFoldDB" id="A0A814L7A5"/>
<gene>
    <name evidence="6" type="ORF">JBS370_LOCUS20644</name>
    <name evidence="5" type="ORF">ZHD862_LOCUS15484</name>
</gene>
<evidence type="ECO:0000313" key="5">
    <source>
        <dbReference type="EMBL" id="CAF1059452.1"/>
    </source>
</evidence>
<keyword evidence="2" id="KW-0520">NAD</keyword>
<dbReference type="EMBL" id="CAJOBD010002630">
    <property type="protein sequence ID" value="CAF3896518.1"/>
    <property type="molecule type" value="Genomic_DNA"/>
</dbReference>
<dbReference type="PANTHER" id="PTHR11085:SF10">
    <property type="entry name" value="NAD-DEPENDENT PROTEIN DEACYLASE SIRTUIN-5, MITOCHONDRIAL-RELATED"/>
    <property type="match status" value="1"/>
</dbReference>
<feature type="active site" description="Proton acceptor" evidence="3">
    <location>
        <position position="151"/>
    </location>
</feature>
<evidence type="ECO:0000256" key="2">
    <source>
        <dbReference type="ARBA" id="ARBA00023027"/>
    </source>
</evidence>
<proteinExistence type="predicted"/>
<comment type="caution">
    <text evidence="5">The sequence shown here is derived from an EMBL/GenBank/DDBJ whole genome shotgun (WGS) entry which is preliminary data.</text>
</comment>
<dbReference type="InterPro" id="IPR050134">
    <property type="entry name" value="NAD-dep_sirtuin_deacylases"/>
</dbReference>
<evidence type="ECO:0000259" key="4">
    <source>
        <dbReference type="PROSITE" id="PS50305"/>
    </source>
</evidence>
<dbReference type="InterPro" id="IPR029035">
    <property type="entry name" value="DHS-like_NAD/FAD-binding_dom"/>
</dbReference>
<evidence type="ECO:0000313" key="6">
    <source>
        <dbReference type="EMBL" id="CAF3896518.1"/>
    </source>
</evidence>
<reference evidence="5" key="1">
    <citation type="submission" date="2021-02" db="EMBL/GenBank/DDBJ databases">
        <authorList>
            <person name="Nowell W R."/>
        </authorList>
    </citation>
    <scope>NUCLEOTIDE SEQUENCE</scope>
</reference>
<dbReference type="GO" id="GO:0070403">
    <property type="term" value="F:NAD+ binding"/>
    <property type="evidence" value="ECO:0007669"/>
    <property type="project" value="InterPro"/>
</dbReference>
<feature type="binding site" evidence="3">
    <location>
        <position position="164"/>
    </location>
    <ligand>
        <name>Zn(2+)</name>
        <dbReference type="ChEBI" id="CHEBI:29105"/>
    </ligand>
</feature>
<dbReference type="PANTHER" id="PTHR11085">
    <property type="entry name" value="NAD-DEPENDENT PROTEIN DEACYLASE SIRTUIN-5, MITOCHONDRIAL-RELATED"/>
    <property type="match status" value="1"/>
</dbReference>
<dbReference type="InterPro" id="IPR003000">
    <property type="entry name" value="Sirtuin"/>
</dbReference>
<dbReference type="PROSITE" id="PS50305">
    <property type="entry name" value="SIRTUIN"/>
    <property type="match status" value="1"/>
</dbReference>
<dbReference type="GO" id="GO:0017136">
    <property type="term" value="F:histone deacetylase activity, NAD-dependent"/>
    <property type="evidence" value="ECO:0007669"/>
    <property type="project" value="TreeGrafter"/>
</dbReference>
<dbReference type="GO" id="GO:0046872">
    <property type="term" value="F:metal ion binding"/>
    <property type="evidence" value="ECO:0007669"/>
    <property type="project" value="UniProtKB-KW"/>
</dbReference>
<organism evidence="5 7">
    <name type="scientific">Rotaria sordida</name>
    <dbReference type="NCBI Taxonomy" id="392033"/>
    <lineage>
        <taxon>Eukaryota</taxon>
        <taxon>Metazoa</taxon>
        <taxon>Spiralia</taxon>
        <taxon>Gnathifera</taxon>
        <taxon>Rotifera</taxon>
        <taxon>Eurotatoria</taxon>
        <taxon>Bdelloidea</taxon>
        <taxon>Philodinida</taxon>
        <taxon>Philodinidae</taxon>
        <taxon>Rotaria</taxon>
    </lineage>
</organism>
<dbReference type="GO" id="GO:0005634">
    <property type="term" value="C:nucleus"/>
    <property type="evidence" value="ECO:0007669"/>
    <property type="project" value="TreeGrafter"/>
</dbReference>
<evidence type="ECO:0000313" key="7">
    <source>
        <dbReference type="Proteomes" id="UP000663864"/>
    </source>
</evidence>
<dbReference type="Gene3D" id="3.40.50.1220">
    <property type="entry name" value="TPP-binding domain"/>
    <property type="match status" value="1"/>
</dbReference>
<keyword evidence="3" id="KW-0479">Metal-binding</keyword>
<evidence type="ECO:0000256" key="1">
    <source>
        <dbReference type="ARBA" id="ARBA00022679"/>
    </source>
</evidence>
<dbReference type="EMBL" id="CAJNOT010000702">
    <property type="protein sequence ID" value="CAF1059452.1"/>
    <property type="molecule type" value="Genomic_DNA"/>
</dbReference>
<sequence>MSSNSILKLNDKTKQIIDKIAELILDCEAILFTSGAGMGVSSGLGTFRGSTASSWSPLLQEPKLDYTNICNPIWFEKEQGNSIKHDTANFGYAFWTYQYDLFTTTAPHSGYLIAKQWSQLSHVKFAFSFTSNIDGHWRKSGWDNSSILECHGSIDYMQCVNNCCDSVWPTNDLLKLTVDLKTNCVTDPLPLCPHCNQLARPNILMFDDWHYAGERYNEQIDRYEQFKLDILETKSKLLIIELGAGTTIPSVRNESETVFNNKKWISHLVRINPLVEHSMIDERYKNKTNRYTFELAMDALTAMTMIDQALKKKLKQ</sequence>
<dbReference type="Proteomes" id="UP000663864">
    <property type="component" value="Unassembled WGS sequence"/>
</dbReference>
<feature type="binding site" evidence="3">
    <location>
        <position position="192"/>
    </location>
    <ligand>
        <name>Zn(2+)</name>
        <dbReference type="ChEBI" id="CHEBI:29105"/>
    </ligand>
</feature>
<feature type="binding site" evidence="3">
    <location>
        <position position="195"/>
    </location>
    <ligand>
        <name>Zn(2+)</name>
        <dbReference type="ChEBI" id="CHEBI:29105"/>
    </ligand>
</feature>
<dbReference type="Proteomes" id="UP000663836">
    <property type="component" value="Unassembled WGS sequence"/>
</dbReference>
<dbReference type="Pfam" id="PF02146">
    <property type="entry name" value="SIR2"/>
    <property type="match status" value="1"/>
</dbReference>
<name>A0A814L7A5_9BILA</name>
<feature type="binding site" evidence="3">
    <location>
        <position position="159"/>
    </location>
    <ligand>
        <name>Zn(2+)</name>
        <dbReference type="ChEBI" id="CHEBI:29105"/>
    </ligand>
</feature>
<feature type="domain" description="Deacetylase sirtuin-type" evidence="4">
    <location>
        <begin position="10"/>
        <end position="313"/>
    </location>
</feature>
<accession>A0A814L7A5</accession>
<protein>
    <recommendedName>
        <fullName evidence="4">Deacetylase sirtuin-type domain-containing protein</fullName>
    </recommendedName>
</protein>
<dbReference type="InterPro" id="IPR026591">
    <property type="entry name" value="Sirtuin_cat_small_dom_sf"/>
</dbReference>
<keyword evidence="3" id="KW-0862">Zinc</keyword>
<dbReference type="Gene3D" id="3.30.1600.10">
    <property type="entry name" value="SIR2/SIRT2 'Small Domain"/>
    <property type="match status" value="1"/>
</dbReference>
<evidence type="ECO:0000256" key="3">
    <source>
        <dbReference type="PROSITE-ProRule" id="PRU00236"/>
    </source>
</evidence>